<dbReference type="AlphaFoldDB" id="A0A392UQ10"/>
<dbReference type="Proteomes" id="UP000265520">
    <property type="component" value="Unassembled WGS sequence"/>
</dbReference>
<dbReference type="EMBL" id="LXQA010888234">
    <property type="protein sequence ID" value="MCI75661.1"/>
    <property type="molecule type" value="Genomic_DNA"/>
</dbReference>
<evidence type="ECO:0000313" key="2">
    <source>
        <dbReference type="Proteomes" id="UP000265520"/>
    </source>
</evidence>
<protein>
    <submittedName>
        <fullName evidence="1">Uncharacterized protein</fullName>
    </submittedName>
</protein>
<sequence length="24" mass="2784">MYIEHVDLGPPVDLDIVLEYLIVK</sequence>
<proteinExistence type="predicted"/>
<name>A0A392UQ10_9FABA</name>
<evidence type="ECO:0000313" key="1">
    <source>
        <dbReference type="EMBL" id="MCI75661.1"/>
    </source>
</evidence>
<accession>A0A392UQ10</accession>
<organism evidence="1 2">
    <name type="scientific">Trifolium medium</name>
    <dbReference type="NCBI Taxonomy" id="97028"/>
    <lineage>
        <taxon>Eukaryota</taxon>
        <taxon>Viridiplantae</taxon>
        <taxon>Streptophyta</taxon>
        <taxon>Embryophyta</taxon>
        <taxon>Tracheophyta</taxon>
        <taxon>Spermatophyta</taxon>
        <taxon>Magnoliopsida</taxon>
        <taxon>eudicotyledons</taxon>
        <taxon>Gunneridae</taxon>
        <taxon>Pentapetalae</taxon>
        <taxon>rosids</taxon>
        <taxon>fabids</taxon>
        <taxon>Fabales</taxon>
        <taxon>Fabaceae</taxon>
        <taxon>Papilionoideae</taxon>
        <taxon>50 kb inversion clade</taxon>
        <taxon>NPAAA clade</taxon>
        <taxon>Hologalegina</taxon>
        <taxon>IRL clade</taxon>
        <taxon>Trifolieae</taxon>
        <taxon>Trifolium</taxon>
    </lineage>
</organism>
<comment type="caution">
    <text evidence="1">The sequence shown here is derived from an EMBL/GenBank/DDBJ whole genome shotgun (WGS) entry which is preliminary data.</text>
</comment>
<keyword evidence="2" id="KW-1185">Reference proteome</keyword>
<feature type="non-terminal residue" evidence="1">
    <location>
        <position position="24"/>
    </location>
</feature>
<reference evidence="1 2" key="1">
    <citation type="journal article" date="2018" name="Front. Plant Sci.">
        <title>Red Clover (Trifolium pratense) and Zigzag Clover (T. medium) - A Picture of Genomic Similarities and Differences.</title>
        <authorList>
            <person name="Dluhosova J."/>
            <person name="Istvanek J."/>
            <person name="Nedelnik J."/>
            <person name="Repkova J."/>
        </authorList>
    </citation>
    <scope>NUCLEOTIDE SEQUENCE [LARGE SCALE GENOMIC DNA]</scope>
    <source>
        <strain evidence="2">cv. 10/8</strain>
        <tissue evidence="1">Leaf</tissue>
    </source>
</reference>